<proteinExistence type="predicted"/>
<dbReference type="InterPro" id="IPR042216">
    <property type="entry name" value="MitoNEET_CISD"/>
</dbReference>
<keyword evidence="2" id="KW-0479">Metal-binding</keyword>
<dbReference type="Gene3D" id="3.40.5.90">
    <property type="entry name" value="CDGSH iron-sulfur domain, mitoNEET-type"/>
    <property type="match status" value="1"/>
</dbReference>
<dbReference type="RefSeq" id="WP_104999994.1">
    <property type="nucleotide sequence ID" value="NZ_MQVX01000001.1"/>
</dbReference>
<dbReference type="Pfam" id="PF06902">
    <property type="entry name" value="Fer4_19"/>
    <property type="match status" value="1"/>
</dbReference>
<evidence type="ECO:0000256" key="3">
    <source>
        <dbReference type="ARBA" id="ARBA00023004"/>
    </source>
</evidence>
<dbReference type="Proteomes" id="UP000239366">
    <property type="component" value="Unassembled WGS sequence"/>
</dbReference>
<keyword evidence="1" id="KW-0001">2Fe-2S</keyword>
<dbReference type="InterPro" id="IPR018967">
    <property type="entry name" value="FeS-contain_CDGSH-typ"/>
</dbReference>
<keyword evidence="7" id="KW-1185">Reference proteome</keyword>
<keyword evidence="3" id="KW-0408">Iron</keyword>
<dbReference type="GO" id="GO:0046872">
    <property type="term" value="F:metal ion binding"/>
    <property type="evidence" value="ECO:0007669"/>
    <property type="project" value="UniProtKB-KW"/>
</dbReference>
<dbReference type="SMART" id="SM00704">
    <property type="entry name" value="ZnF_CDGSH"/>
    <property type="match status" value="1"/>
</dbReference>
<reference evidence="7" key="1">
    <citation type="submission" date="2016-11" db="EMBL/GenBank/DDBJ databases">
        <title>Trade-off between light-utilization and light-protection in marine flavobacteria.</title>
        <authorList>
            <person name="Kumagai Y."/>
            <person name="Yoshizawa S."/>
            <person name="Kogure K."/>
        </authorList>
    </citation>
    <scope>NUCLEOTIDE SEQUENCE [LARGE SCALE GENOMIC DNA]</scope>
    <source>
        <strain evidence="7">SG-18</strain>
    </source>
</reference>
<gene>
    <name evidence="6" type="ORF">BST99_00130</name>
</gene>
<evidence type="ECO:0000256" key="2">
    <source>
        <dbReference type="ARBA" id="ARBA00022723"/>
    </source>
</evidence>
<evidence type="ECO:0000256" key="1">
    <source>
        <dbReference type="ARBA" id="ARBA00022714"/>
    </source>
</evidence>
<dbReference type="InterPro" id="IPR010693">
    <property type="entry name" value="Divergent_4Fe-4S_mono-cluster"/>
</dbReference>
<evidence type="ECO:0000313" key="6">
    <source>
        <dbReference type="EMBL" id="PQJ14366.1"/>
    </source>
</evidence>
<dbReference type="Pfam" id="PF09360">
    <property type="entry name" value="zf-CDGSH"/>
    <property type="match status" value="1"/>
</dbReference>
<evidence type="ECO:0000313" key="7">
    <source>
        <dbReference type="Proteomes" id="UP000239366"/>
    </source>
</evidence>
<keyword evidence="4" id="KW-0411">Iron-sulfur</keyword>
<feature type="domain" description="Iron-binding zinc finger CDGSH type" evidence="5">
    <location>
        <begin position="99"/>
        <end position="137"/>
    </location>
</feature>
<protein>
    <recommendedName>
        <fullName evidence="5">Iron-binding zinc finger CDGSH type domain-containing protein</fullName>
    </recommendedName>
</protein>
<dbReference type="GO" id="GO:0005737">
    <property type="term" value="C:cytoplasm"/>
    <property type="evidence" value="ECO:0007669"/>
    <property type="project" value="UniProtKB-ARBA"/>
</dbReference>
<sequence>MAEIVKDYTKGDLTIHWKPAKCIHSEICIKTLPEVYKPSEKPWIQPEGASEEDLMKQIDRCPSAALTYIRKGQDAQEVVSNTEIEIMVNGPLLVKGNIRLVRKGETEEKEGPVALCRCGESANKPFCDGAHKRIDFQG</sequence>
<accession>A0A2S7T4H6</accession>
<name>A0A2S7T4H6_9FLAO</name>
<organism evidence="6 7">
    <name type="scientific">Aureicoccus marinus</name>
    <dbReference type="NCBI Taxonomy" id="754435"/>
    <lineage>
        <taxon>Bacteria</taxon>
        <taxon>Pseudomonadati</taxon>
        <taxon>Bacteroidota</taxon>
        <taxon>Flavobacteriia</taxon>
        <taxon>Flavobacteriales</taxon>
        <taxon>Flavobacteriaceae</taxon>
        <taxon>Aureicoccus</taxon>
    </lineage>
</organism>
<dbReference type="AlphaFoldDB" id="A0A2S7T4H6"/>
<evidence type="ECO:0000259" key="5">
    <source>
        <dbReference type="SMART" id="SM00704"/>
    </source>
</evidence>
<dbReference type="EMBL" id="MQVX01000001">
    <property type="protein sequence ID" value="PQJ14366.1"/>
    <property type="molecule type" value="Genomic_DNA"/>
</dbReference>
<dbReference type="OrthoDB" id="9795032at2"/>
<evidence type="ECO:0000256" key="4">
    <source>
        <dbReference type="ARBA" id="ARBA00023014"/>
    </source>
</evidence>
<comment type="caution">
    <text evidence="6">The sequence shown here is derived from an EMBL/GenBank/DDBJ whole genome shotgun (WGS) entry which is preliminary data.</text>
</comment>
<dbReference type="GO" id="GO:0051537">
    <property type="term" value="F:2 iron, 2 sulfur cluster binding"/>
    <property type="evidence" value="ECO:0007669"/>
    <property type="project" value="UniProtKB-KW"/>
</dbReference>